<dbReference type="AlphaFoldDB" id="A0A8D8QFX9"/>
<dbReference type="EMBL" id="HBUF01075555">
    <property type="protein sequence ID" value="CAG6631015.1"/>
    <property type="molecule type" value="Transcribed_RNA"/>
</dbReference>
<evidence type="ECO:0000313" key="1">
    <source>
        <dbReference type="EMBL" id="CAG6631015.1"/>
    </source>
</evidence>
<name>A0A8D8QFX9_9HEMI</name>
<accession>A0A8D8QFX9</accession>
<proteinExistence type="predicted"/>
<organism evidence="1">
    <name type="scientific">Cacopsylla melanoneura</name>
    <dbReference type="NCBI Taxonomy" id="428564"/>
    <lineage>
        <taxon>Eukaryota</taxon>
        <taxon>Metazoa</taxon>
        <taxon>Ecdysozoa</taxon>
        <taxon>Arthropoda</taxon>
        <taxon>Hexapoda</taxon>
        <taxon>Insecta</taxon>
        <taxon>Pterygota</taxon>
        <taxon>Neoptera</taxon>
        <taxon>Paraneoptera</taxon>
        <taxon>Hemiptera</taxon>
        <taxon>Sternorrhyncha</taxon>
        <taxon>Psylloidea</taxon>
        <taxon>Psyllidae</taxon>
        <taxon>Psyllinae</taxon>
        <taxon>Cacopsylla</taxon>
    </lineage>
</organism>
<reference evidence="1" key="1">
    <citation type="submission" date="2021-05" db="EMBL/GenBank/DDBJ databases">
        <authorList>
            <person name="Alioto T."/>
            <person name="Alioto T."/>
            <person name="Gomez Garrido J."/>
        </authorList>
    </citation>
    <scope>NUCLEOTIDE SEQUENCE</scope>
</reference>
<sequence>MFTLLGFSLKLEVSSIWRYLGFLKLFHRGSTARKIEQLLIKNNFYVPNFLRKSKNSLRESQRTYIRTKEKFTYRTLNVGNRYRTLCIPTESTYQSHNTSIF</sequence>
<protein>
    <submittedName>
        <fullName evidence="1">Uncharacterized protein</fullName>
    </submittedName>
</protein>